<dbReference type="SUPFAM" id="SSF53187">
    <property type="entry name" value="Zn-dependent exopeptidases"/>
    <property type="match status" value="1"/>
</dbReference>
<dbReference type="STRING" id="1121331.SAMN02745248_00571"/>
<dbReference type="CDD" id="cd02696">
    <property type="entry name" value="MurNAc-LAA"/>
    <property type="match status" value="1"/>
</dbReference>
<evidence type="ECO:0000313" key="3">
    <source>
        <dbReference type="Proteomes" id="UP000183952"/>
    </source>
</evidence>
<evidence type="ECO:0000259" key="1">
    <source>
        <dbReference type="SMART" id="SM00646"/>
    </source>
</evidence>
<dbReference type="SMART" id="SM00646">
    <property type="entry name" value="Ami_3"/>
    <property type="match status" value="1"/>
</dbReference>
<dbReference type="PANTHER" id="PTHR30032:SF1">
    <property type="entry name" value="N-ACETYLMURAMOYL-L-ALANINE AMIDASE LYTC"/>
    <property type="match status" value="1"/>
</dbReference>
<reference evidence="2 3" key="1">
    <citation type="submission" date="2016-11" db="EMBL/GenBank/DDBJ databases">
        <authorList>
            <person name="Jaros S."/>
            <person name="Januszkiewicz K."/>
            <person name="Wedrychowicz H."/>
        </authorList>
    </citation>
    <scope>NUCLEOTIDE SEQUENCE [LARGE SCALE GENOMIC DNA]</scope>
    <source>
        <strain evidence="2 3">DSM 3090</strain>
    </source>
</reference>
<dbReference type="Pfam" id="PF01520">
    <property type="entry name" value="Amidase_3"/>
    <property type="match status" value="1"/>
</dbReference>
<dbReference type="GO" id="GO:0009253">
    <property type="term" value="P:peptidoglycan catabolic process"/>
    <property type="evidence" value="ECO:0007669"/>
    <property type="project" value="InterPro"/>
</dbReference>
<sequence length="204" mass="22542">MGIKTVCLDYGHCLNGADTGARSQYGKEEELTRLVGRKVRSILTSQGIQVIETVYNNTFNSVKDSLNHRCNVANQYNVDLFISIHFNCYNGQAYGTEVFTNNGAKLPIAERILNSIVSLGFTNRGIKDGHNLAVVRNTNMTSMLIECCFIDNKDDMSIFNVDAMAKAIAEGILGRKLTVNADKEIHNNVNTNNTTNKSNVSNNK</sequence>
<protein>
    <submittedName>
        <fullName evidence="2">N-acetylmuramoyl-L-alanine amidase</fullName>
    </submittedName>
</protein>
<name>A0A1M6KZW8_9CLOT</name>
<dbReference type="AlphaFoldDB" id="A0A1M6KZW8"/>
<dbReference type="GO" id="GO:0008745">
    <property type="term" value="F:N-acetylmuramoyl-L-alanine amidase activity"/>
    <property type="evidence" value="ECO:0007669"/>
    <property type="project" value="InterPro"/>
</dbReference>
<keyword evidence="3" id="KW-1185">Reference proteome</keyword>
<organism evidence="2 3">
    <name type="scientific">Hathewaya proteolytica DSM 3090</name>
    <dbReference type="NCBI Taxonomy" id="1121331"/>
    <lineage>
        <taxon>Bacteria</taxon>
        <taxon>Bacillati</taxon>
        <taxon>Bacillota</taxon>
        <taxon>Clostridia</taxon>
        <taxon>Eubacteriales</taxon>
        <taxon>Clostridiaceae</taxon>
        <taxon>Hathewaya</taxon>
    </lineage>
</organism>
<dbReference type="Proteomes" id="UP000183952">
    <property type="component" value="Unassembled WGS sequence"/>
</dbReference>
<dbReference type="EMBL" id="FRAD01000005">
    <property type="protein sequence ID" value="SHJ64528.1"/>
    <property type="molecule type" value="Genomic_DNA"/>
</dbReference>
<dbReference type="PANTHER" id="PTHR30032">
    <property type="entry name" value="N-ACETYLMURAMOYL-L-ALANINE AMIDASE-RELATED"/>
    <property type="match status" value="1"/>
</dbReference>
<feature type="domain" description="MurNAc-LAA" evidence="1">
    <location>
        <begin position="70"/>
        <end position="173"/>
    </location>
</feature>
<dbReference type="RefSeq" id="WP_072902113.1">
    <property type="nucleotide sequence ID" value="NZ_FRAD01000005.1"/>
</dbReference>
<gene>
    <name evidence="2" type="ORF">SAMN02745248_00571</name>
</gene>
<proteinExistence type="predicted"/>
<evidence type="ECO:0000313" key="2">
    <source>
        <dbReference type="EMBL" id="SHJ64528.1"/>
    </source>
</evidence>
<dbReference type="InterPro" id="IPR002508">
    <property type="entry name" value="MurNAc-LAA_cat"/>
</dbReference>
<dbReference type="InterPro" id="IPR051922">
    <property type="entry name" value="Bact_Sporulation_Assoc"/>
</dbReference>
<dbReference type="Gene3D" id="3.40.630.40">
    <property type="entry name" value="Zn-dependent exopeptidases"/>
    <property type="match status" value="1"/>
</dbReference>
<accession>A0A1M6KZW8</accession>
<dbReference type="OrthoDB" id="5344211at2"/>